<organism evidence="1">
    <name type="scientific">Rhizophora mucronata</name>
    <name type="common">Asiatic mangrove</name>
    <dbReference type="NCBI Taxonomy" id="61149"/>
    <lineage>
        <taxon>Eukaryota</taxon>
        <taxon>Viridiplantae</taxon>
        <taxon>Streptophyta</taxon>
        <taxon>Embryophyta</taxon>
        <taxon>Tracheophyta</taxon>
        <taxon>Spermatophyta</taxon>
        <taxon>Magnoliopsida</taxon>
        <taxon>eudicotyledons</taxon>
        <taxon>Gunneridae</taxon>
        <taxon>Pentapetalae</taxon>
        <taxon>rosids</taxon>
        <taxon>fabids</taxon>
        <taxon>Malpighiales</taxon>
        <taxon>Rhizophoraceae</taxon>
        <taxon>Rhizophora</taxon>
    </lineage>
</organism>
<dbReference type="AlphaFoldDB" id="A0A2P2N7M7"/>
<dbReference type="EMBL" id="GGEC01058023">
    <property type="protein sequence ID" value="MBX38507.1"/>
    <property type="molecule type" value="Transcribed_RNA"/>
</dbReference>
<sequence length="22" mass="2633">MGWYLEACERPLPFLTPPAFFF</sequence>
<reference evidence="1" key="1">
    <citation type="submission" date="2018-02" db="EMBL/GenBank/DDBJ databases">
        <title>Rhizophora mucronata_Transcriptome.</title>
        <authorList>
            <person name="Meera S.P."/>
            <person name="Sreeshan A."/>
            <person name="Augustine A."/>
        </authorList>
    </citation>
    <scope>NUCLEOTIDE SEQUENCE</scope>
    <source>
        <tissue evidence="1">Leaf</tissue>
    </source>
</reference>
<name>A0A2P2N7M7_RHIMU</name>
<accession>A0A2P2N7M7</accession>
<evidence type="ECO:0000313" key="1">
    <source>
        <dbReference type="EMBL" id="MBX38507.1"/>
    </source>
</evidence>
<proteinExistence type="predicted"/>
<protein>
    <submittedName>
        <fullName evidence="1">Uncharacterized protein</fullName>
    </submittedName>
</protein>